<geneLocation type="plasmid" evidence="1">
    <name>unnamed</name>
</geneLocation>
<dbReference type="AlphaFoldDB" id="A0A5P8ARL8"/>
<accession>A0A5P8ARL8</accession>
<name>A0A5P8ARL8_9SPIR</name>
<organism evidence="1">
    <name type="scientific">Borrelia miyamotoi</name>
    <dbReference type="NCBI Taxonomy" id="47466"/>
    <lineage>
        <taxon>Bacteria</taxon>
        <taxon>Pseudomonadati</taxon>
        <taxon>Spirochaetota</taxon>
        <taxon>Spirochaetia</taxon>
        <taxon>Spirochaetales</taxon>
        <taxon>Borreliaceae</taxon>
        <taxon>Borrelia</taxon>
    </lineage>
</organism>
<proteinExistence type="predicted"/>
<evidence type="ECO:0000313" key="1">
    <source>
        <dbReference type="EMBL" id="QFP42599.1"/>
    </source>
</evidence>
<dbReference type="Pfam" id="PF07094">
    <property type="entry name" value="DUF1357"/>
    <property type="match status" value="1"/>
</dbReference>
<evidence type="ECO:0000313" key="2">
    <source>
        <dbReference type="EMBL" id="QFP48732.1"/>
    </source>
</evidence>
<sequence>MEGKILEPLLDLAKVHIKQRQSNESLHNISSKHGSVKFKDQMSISNPNFRPINRNEFIEGMIQFYINQQKQYSKK</sequence>
<dbReference type="EMBL" id="CP044818">
    <property type="protein sequence ID" value="QFP48732.1"/>
    <property type="molecule type" value="Genomic_DNA"/>
</dbReference>
<dbReference type="EMBL" id="CP044659">
    <property type="protein sequence ID" value="QFP42599.1"/>
    <property type="molecule type" value="Genomic_DNA"/>
</dbReference>
<reference evidence="1" key="1">
    <citation type="submission" date="2019-10" db="EMBL/GenBank/DDBJ databases">
        <title>Whole genome sequencing of Borrelia miyamotoi strains isolated in Europe.</title>
        <authorList>
            <person name="Sprong H."/>
            <person name="Azagi T."/>
            <person name="Kuleshov K.V."/>
            <person name="Platonov A.E."/>
            <person name="Hoornstra D."/>
            <person name="Hovius J.W."/>
        </authorList>
    </citation>
    <scope>NUCLEOTIDE SEQUENCE</scope>
    <source>
        <strain evidence="2">NL-IR-1</strain>
        <strain evidence="1">NL-IR-2</strain>
        <plasmid evidence="1">unnamed</plasmid>
    </source>
</reference>
<gene>
    <name evidence="1" type="ORF">F9Y90_05795</name>
    <name evidence="2" type="ORF">F9Y91_05855</name>
</gene>
<keyword evidence="1" id="KW-0614">Plasmid</keyword>
<dbReference type="InterPro" id="IPR009791">
    <property type="entry name" value="DUF1357"/>
</dbReference>
<protein>
    <submittedName>
        <fullName evidence="1">DUF1357 family protein</fullName>
    </submittedName>
</protein>